<sequence length="2273" mass="252692">MGIYVEKRLLDLRFFDKSPRSDIWQRLSMQDIMARYDYLTEKIDETVDFGPHFDDFVFQYKIKFITQNIHVLKRLLKSTMVSIPWEEIEFSLIVFLRTKSTTEEINMIFESVITKRKLLMHMQNFSTCLKSHRAQVASKAPTDVKVMPAIKRDDAIRRITNENPPLMELYCDYETCRDIQSLDAIRKYADLAKSANPEEKNGRLVIIRALQVLGEYTKNTLMSPKMSETTGKRLISNMGGNGRKIVADIRNALSHSFSLIKRTELEDSATNSSFFLSIQNDLRRVNNVITNILFFKVFQVMKRQLEKLLEAEEIDEISDILTTFRFFLNGSSLIPNEEDGTLQKLVTELCNQIPNPNIIEIQIISEIKSRSAGFNNLIVSRNKFIEVIAVVVSIDHCRDLFGDDGPNKIRSIKFTARKALNSLCTSSAHQGIDNKGNSMVLGTLVIKLLDSMSNRLTENEYYDLFRVAAEILHIIQFEDDVGAIEELRYELKTHNAKFKFDINPYHKQPKLTRNTVCKRMVKKIEALDHAMSSNKSCKFSLQSLLMLRDDRSLMAAIEMLSLDILSILGSPLMDRLNDNLFSIETHSPTLFGKSLRNHIAHGNDIVGFLTNDPTTPIVLNAAMFIQHDIAQTSLMIGQLSWSGVTSLQEKDTSNGAVIDSQQLLFQSLRDGDMVAIERAVSHGADIAAKTADGMTALHFAAMCSHEESLAYTLKQWKGTITVRNIVGQNPFHIAARQGYVRNLKLLWARDKAIVETKDREGNTALHFAAAAGNCSVINYLLALKANVETNNLGGNTPLRIALFQKQVEASKILLKYYKPNSNPNGGFSPLHVAAEIGSIELVRHLLLQGENPKDLTDRAATALHLAALNGHTEVVEALITNGADVNARSSSGGTPLLFAVETNREDIVRTLLQSGADVNCIDADNFAPIFHAASNGNVTIAKILLEKGARVNLAFHPTGQTPLHYAVGWTDNAKLVELLLTYKALINAKDSQGVTPLHQAARCGHPASCAVLLNHGADTSIVDEYGRSSVFHAAEKGNLNILELLINARSNMNTADLKGFTPLHLACTNGHTAAVELLVNSGAAVNGNLTFNVTPLQAATMKGFGEIVEFLVSKGADIHQKSQLGFSALHLAAAGGSSHLIQCLVKYGAKINTVDSNTGYTPLHLACLSGHCEASKTLLRLGSRIHEKGKDGRCSLQCAVAYNYQQSFSLVKMLIKNGAVPDTKVIKQAIRSSSLDVVEFLLENCKRISDSSDLLLEACLRHHNGILKSLLKRGLDVNEKFNVAGEGWLTPVEFAASKGHEDVLDLLLEQGANPNVQGSDGETPLHKSAGAGHVKAVAALLSHKAVILIVDLKKRTALDLAIANGHIDIVKMMIDHCENIDVNRRAGNEDLSLLHVATQFGHIEIVKLLIEKGADINIKNSSGSKAIHFAARDGFPEIVELFLSKKIDLYDRGVGGNTLLHYTAQGSGDCLKVADMLINEKHFDVNTKNDNGKTPLHLAVYFTSNIPLIQFFLKHGAFFNSKAQMNIEPADMCSNPKVDCLFASIRKLFIAVKQRDLKNVMEIIQEEALVIDVKNNKNESPLLCAAWKGYEDIVDALLKNGANPNITGKSGSTALHYAAKSSYYNIIELLLGYGANFEALNDVGKVPMDYAPTDYTFFSLIRDSFCKVKSRDTTIIQLLRNRKWQPGEVRAVFNSTSNEGKTLMSAAMSSKLPEKCIEVLKILFAKQSRLERVHELLSVERYQEALDAVLSELKEAQLLFSRKSLMNIDAEILKAKILYKLQRYKEAFDLFTDLHNTLKEMVGEDDKQTLFIRMSIGLVLHREGRDEEALEIFVAVDRKQSVLLDQLDPQALETKSYMALVLDKLDKLDEALEINNYVLEKYKRIYGLNHPCTLMVQNNIAMMLGNKGKFDEALKLWNYVHEKRKKVLGPNHADTMRTKSNIASLYLSQGKLNEALNVNKEALSNQTSKLSSTDRDILGSKMNRAMALLRNGEFQGAMQLYQEVSKNKEHAGPAYGYFESVFSSISGILEDRGIVTDRSTTDSAATSKLERRDMFSELMETLVPESKMENQGDMPNGMNSRLLQMLSGMDGKSSRTTKKLDVFQSLADGDLLIVEEMKKNKVNFNIEDGEGRTPLHFAVSSGNKTLVASCIENGSKVNVKSDKGNTPLHTASLKGDSNVVQILLENVARSEKDELINAQTLEKGMTALHVASMKGHLEVVKLLLQNGANAEVYNKESKTPLDLSSNQDITSYLTTFEMKQDKPPRRERRRRHR</sequence>
<feature type="repeat" description="ANK" evidence="3">
    <location>
        <begin position="1389"/>
        <end position="1421"/>
    </location>
</feature>
<feature type="repeat" description="ANK" evidence="3">
    <location>
        <begin position="1124"/>
        <end position="1156"/>
    </location>
</feature>
<dbReference type="SMART" id="SM00028">
    <property type="entry name" value="TPR"/>
    <property type="match status" value="5"/>
</dbReference>
<keyword evidence="2 3" id="KW-0040">ANK repeat</keyword>
<feature type="repeat" description="ANK" evidence="3">
    <location>
        <begin position="1610"/>
        <end position="1642"/>
    </location>
</feature>
<feature type="repeat" description="ANK" evidence="3">
    <location>
        <begin position="2203"/>
        <end position="2235"/>
    </location>
</feature>
<feature type="repeat" description="ANK" evidence="3">
    <location>
        <begin position="958"/>
        <end position="991"/>
    </location>
</feature>
<feature type="repeat" description="ANK" evidence="3">
    <location>
        <begin position="1058"/>
        <end position="1086"/>
    </location>
</feature>
<feature type="repeat" description="ANK" evidence="3">
    <location>
        <begin position="1577"/>
        <end position="1609"/>
    </location>
</feature>
<dbReference type="SUPFAM" id="SSF48452">
    <property type="entry name" value="TPR-like"/>
    <property type="match status" value="2"/>
</dbReference>
<feature type="repeat" description="ANK" evidence="3">
    <location>
        <begin position="858"/>
        <end position="890"/>
    </location>
</feature>
<evidence type="ECO:0000256" key="2">
    <source>
        <dbReference type="ARBA" id="ARBA00023043"/>
    </source>
</evidence>
<accession>A0A0A9WM61</accession>
<feature type="repeat" description="ANK" evidence="3">
    <location>
        <begin position="1158"/>
        <end position="1190"/>
    </location>
</feature>
<dbReference type="SUPFAM" id="SSF48403">
    <property type="entry name" value="Ankyrin repeat"/>
    <property type="match status" value="4"/>
</dbReference>
<feature type="repeat" description="ANK" evidence="3">
    <location>
        <begin position="992"/>
        <end position="1024"/>
    </location>
</feature>
<gene>
    <name evidence="5" type="primary">ANKRD44_5</name>
    <name evidence="5" type="ORF">CM83_94173</name>
</gene>
<dbReference type="Pfam" id="PF13637">
    <property type="entry name" value="Ank_4"/>
    <property type="match status" value="2"/>
</dbReference>
<feature type="repeat" description="ANK" evidence="3">
    <location>
        <begin position="1091"/>
        <end position="1123"/>
    </location>
</feature>
<feature type="repeat" description="ANK" evidence="3">
    <location>
        <begin position="2130"/>
        <end position="2162"/>
    </location>
</feature>
<feature type="repeat" description="ANK" evidence="3">
    <location>
        <begin position="1287"/>
        <end position="1319"/>
    </location>
</feature>
<dbReference type="InterPro" id="IPR019734">
    <property type="entry name" value="TPR_rpt"/>
</dbReference>
<dbReference type="PRINTS" id="PR01415">
    <property type="entry name" value="ANKYRIN"/>
</dbReference>
<proteinExistence type="predicted"/>
<name>A0A0A9WM61_LYGHE</name>
<protein>
    <submittedName>
        <fullName evidence="5">Serine/threonine-protein phosphatase 6 regulatory ankyrin repeat subunit B</fullName>
    </submittedName>
</protein>
<dbReference type="Pfam" id="PF00023">
    <property type="entry name" value="Ank"/>
    <property type="match status" value="3"/>
</dbReference>
<feature type="repeat" description="ANK" evidence="3">
    <location>
        <begin position="924"/>
        <end position="956"/>
    </location>
</feature>
<evidence type="ECO:0000256" key="1">
    <source>
        <dbReference type="ARBA" id="ARBA00022737"/>
    </source>
</evidence>
<feature type="region of interest" description="Disordered" evidence="4">
    <location>
        <begin position="2254"/>
        <end position="2273"/>
    </location>
</feature>
<reference evidence="5" key="2">
    <citation type="submission" date="2014-07" db="EMBL/GenBank/DDBJ databases">
        <authorList>
            <person name="Hull J."/>
        </authorList>
    </citation>
    <scope>NUCLEOTIDE SEQUENCE</scope>
</reference>
<dbReference type="PROSITE" id="PS50088">
    <property type="entry name" value="ANK_REPEAT"/>
    <property type="match status" value="22"/>
</dbReference>
<dbReference type="SMART" id="SM00248">
    <property type="entry name" value="ANK"/>
    <property type="match status" value="31"/>
</dbReference>
<feature type="repeat" description="ANK" evidence="3">
    <location>
        <begin position="891"/>
        <end position="923"/>
    </location>
</feature>
<dbReference type="Pfam" id="PF12796">
    <property type="entry name" value="Ank_2"/>
    <property type="match status" value="8"/>
</dbReference>
<feature type="repeat" description="ANK" evidence="3">
    <location>
        <begin position="1320"/>
        <end position="1352"/>
    </location>
</feature>
<dbReference type="PANTHER" id="PTHR24198">
    <property type="entry name" value="ANKYRIN REPEAT AND PROTEIN KINASE DOMAIN-CONTAINING PROTEIN"/>
    <property type="match status" value="1"/>
</dbReference>
<reference evidence="5" key="1">
    <citation type="journal article" date="2014" name="PLoS ONE">
        <title>Transcriptome-Based Identification of ABC Transporters in the Western Tarnished Plant Bug Lygus hesperus.</title>
        <authorList>
            <person name="Hull J.J."/>
            <person name="Chaney K."/>
            <person name="Geib S.M."/>
            <person name="Fabrick J.A."/>
            <person name="Brent C.S."/>
            <person name="Walsh D."/>
            <person name="Lavine L.C."/>
        </authorList>
    </citation>
    <scope>NUCLEOTIDE SEQUENCE</scope>
</reference>
<dbReference type="EMBL" id="GBHO01036031">
    <property type="protein sequence ID" value="JAG07573.1"/>
    <property type="molecule type" value="Transcribed_RNA"/>
</dbReference>
<dbReference type="InterPro" id="IPR036770">
    <property type="entry name" value="Ankyrin_rpt-contain_sf"/>
</dbReference>
<feature type="repeat" description="ANK" evidence="3">
    <location>
        <begin position="1025"/>
        <end position="1057"/>
    </location>
</feature>
<dbReference type="InterPro" id="IPR011990">
    <property type="entry name" value="TPR-like_helical_dom_sf"/>
</dbReference>
<organism evidence="5">
    <name type="scientific">Lygus hesperus</name>
    <name type="common">Western plant bug</name>
    <dbReference type="NCBI Taxonomy" id="30085"/>
    <lineage>
        <taxon>Eukaryota</taxon>
        <taxon>Metazoa</taxon>
        <taxon>Ecdysozoa</taxon>
        <taxon>Arthropoda</taxon>
        <taxon>Hexapoda</taxon>
        <taxon>Insecta</taxon>
        <taxon>Pterygota</taxon>
        <taxon>Neoptera</taxon>
        <taxon>Paraneoptera</taxon>
        <taxon>Hemiptera</taxon>
        <taxon>Heteroptera</taxon>
        <taxon>Panheteroptera</taxon>
        <taxon>Cimicomorpha</taxon>
        <taxon>Miridae</taxon>
        <taxon>Mirini</taxon>
        <taxon>Lygus</taxon>
    </lineage>
</organism>
<evidence type="ECO:0000256" key="4">
    <source>
        <dbReference type="SAM" id="MobiDB-lite"/>
    </source>
</evidence>
<feature type="repeat" description="ANK" evidence="3">
    <location>
        <begin position="760"/>
        <end position="792"/>
    </location>
</feature>
<dbReference type="PROSITE" id="PS50297">
    <property type="entry name" value="ANK_REP_REGION"/>
    <property type="match status" value="21"/>
</dbReference>
<feature type="repeat" description="ANK" evidence="3">
    <location>
        <begin position="2163"/>
        <end position="2195"/>
    </location>
</feature>
<evidence type="ECO:0000256" key="3">
    <source>
        <dbReference type="PROSITE-ProRule" id="PRU00023"/>
    </source>
</evidence>
<dbReference type="Gene3D" id="1.25.40.10">
    <property type="entry name" value="Tetratricopeptide repeat domain"/>
    <property type="match status" value="2"/>
</dbReference>
<feature type="repeat" description="ANK" evidence="3">
    <location>
        <begin position="1491"/>
        <end position="1524"/>
    </location>
</feature>
<evidence type="ECO:0000313" key="5">
    <source>
        <dbReference type="EMBL" id="JAG07573.1"/>
    </source>
</evidence>
<dbReference type="Gene3D" id="1.25.40.20">
    <property type="entry name" value="Ankyrin repeat-containing domain"/>
    <property type="match status" value="9"/>
</dbReference>
<keyword evidence="1" id="KW-0677">Repeat</keyword>
<dbReference type="Pfam" id="PF13424">
    <property type="entry name" value="TPR_12"/>
    <property type="match status" value="1"/>
</dbReference>
<dbReference type="InterPro" id="IPR002110">
    <property type="entry name" value="Ankyrin_rpt"/>
</dbReference>
<dbReference type="PANTHER" id="PTHR24198:SF165">
    <property type="entry name" value="ANKYRIN REPEAT-CONTAINING PROTEIN-RELATED"/>
    <property type="match status" value="1"/>
</dbReference>
<feature type="repeat" description="ANK" evidence="3">
    <location>
        <begin position="825"/>
        <end position="857"/>
    </location>
</feature>
<feature type="repeat" description="ANK" evidence="3">
    <location>
        <begin position="1353"/>
        <end position="1385"/>
    </location>
</feature>